<reference evidence="2 3" key="1">
    <citation type="submission" date="2021-04" db="EMBL/GenBank/DDBJ databases">
        <authorList>
            <person name="Ivanova A."/>
        </authorList>
    </citation>
    <scope>NUCLEOTIDE SEQUENCE [LARGE SCALE GENOMIC DNA]</scope>
    <source>
        <strain evidence="2 3">G18</strain>
    </source>
</reference>
<comment type="caution">
    <text evidence="2">The sequence shown here is derived from an EMBL/GenBank/DDBJ whole genome shotgun (WGS) entry which is preliminary data.</text>
</comment>
<evidence type="ECO:0000313" key="2">
    <source>
        <dbReference type="EMBL" id="MBP3958396.1"/>
    </source>
</evidence>
<dbReference type="EMBL" id="JAGKQQ010000001">
    <property type="protein sequence ID" value="MBP3958396.1"/>
    <property type="molecule type" value="Genomic_DNA"/>
</dbReference>
<feature type="domain" description="Gene product 88" evidence="1">
    <location>
        <begin position="8"/>
        <end position="222"/>
    </location>
</feature>
<organism evidence="2 3">
    <name type="scientific">Gemmata palustris</name>
    <dbReference type="NCBI Taxonomy" id="2822762"/>
    <lineage>
        <taxon>Bacteria</taxon>
        <taxon>Pseudomonadati</taxon>
        <taxon>Planctomycetota</taxon>
        <taxon>Planctomycetia</taxon>
        <taxon>Gemmatales</taxon>
        <taxon>Gemmataceae</taxon>
        <taxon>Gemmata</taxon>
    </lineage>
</organism>
<keyword evidence="3" id="KW-1185">Reference proteome</keyword>
<sequence length="222" mass="25762">MARDVRNLLIQGNQKLSQAIFHWDLPAALTCPGSSELCREKCYALRRRYLFPQVQERLQYCYEVSKRKDFPTLMIEEIRRKGAAFVVRIHCAGDFFSPSYVRKWIEVVKGSPNTRFFGYSRSWRVQAIYPALCELAQQPNMRLFFSADSETGAPPELPENVRVAWMMVEEEEPIPEVDLIFRDFPLRKNSPSRIGLTLICPNEVGDHRSDEVNCGTCGFCWR</sequence>
<dbReference type="Pfam" id="PF17338">
    <property type="entry name" value="GP88"/>
    <property type="match status" value="1"/>
</dbReference>
<dbReference type="Proteomes" id="UP000676565">
    <property type="component" value="Unassembled WGS sequence"/>
</dbReference>
<dbReference type="InterPro" id="IPR020290">
    <property type="entry name" value="Gp88"/>
</dbReference>
<evidence type="ECO:0000259" key="1">
    <source>
        <dbReference type="Pfam" id="PF17338"/>
    </source>
</evidence>
<evidence type="ECO:0000313" key="3">
    <source>
        <dbReference type="Proteomes" id="UP000676565"/>
    </source>
</evidence>
<dbReference type="RefSeq" id="WP_210658345.1">
    <property type="nucleotide sequence ID" value="NZ_JAGKQQ010000001.1"/>
</dbReference>
<name>A0ABS5BXB9_9BACT</name>
<proteinExistence type="predicted"/>
<gene>
    <name evidence="2" type="ORF">J8F10_24365</name>
</gene>
<accession>A0ABS5BXB9</accession>
<protein>
    <recommendedName>
        <fullName evidence="1">Gene product 88 domain-containing protein</fullName>
    </recommendedName>
</protein>